<sequence length="136" mass="15730">MMHPHCLRRNILMKSTIQIRTLRSKREAASSPPQSTTGTILSQMGKLPFTTRTLSLPISTAIFNTRYQCETYALKCKISLIGSMKTSYRRISSNKRTKPKLNRLSTAYRAVRTLMRSRATKRLIPRLMNCKRYCRS</sequence>
<evidence type="ECO:0000313" key="1">
    <source>
        <dbReference type="EMBL" id="EXL64992.1"/>
    </source>
</evidence>
<reference evidence="1" key="1">
    <citation type="submission" date="2011-11" db="EMBL/GenBank/DDBJ databases">
        <title>The Genome Sequence of Fusarium oxysporum PHW808.</title>
        <authorList>
            <consortium name="The Broad Institute Genome Sequencing Platform"/>
            <person name="Ma L.-J."/>
            <person name="Gale L.R."/>
            <person name="Schwartz D.C."/>
            <person name="Zhou S."/>
            <person name="Corby-Kistler H."/>
            <person name="Young S.K."/>
            <person name="Zeng Q."/>
            <person name="Gargeya S."/>
            <person name="Fitzgerald M."/>
            <person name="Haas B."/>
            <person name="Abouelleil A."/>
            <person name="Alvarado L."/>
            <person name="Arachchi H.M."/>
            <person name="Berlin A."/>
            <person name="Brown A."/>
            <person name="Chapman S.B."/>
            <person name="Chen Z."/>
            <person name="Dunbar C."/>
            <person name="Freedman E."/>
            <person name="Gearin G."/>
            <person name="Goldberg J."/>
            <person name="Griggs A."/>
            <person name="Gujja S."/>
            <person name="Heiman D."/>
            <person name="Howarth C."/>
            <person name="Larson L."/>
            <person name="Lui A."/>
            <person name="MacDonald P.J.P."/>
            <person name="Montmayeur A."/>
            <person name="Murphy C."/>
            <person name="Neiman D."/>
            <person name="Pearson M."/>
            <person name="Priest M."/>
            <person name="Roberts A."/>
            <person name="Saif S."/>
            <person name="Shea T."/>
            <person name="Shenoy N."/>
            <person name="Sisk P."/>
            <person name="Stolte C."/>
            <person name="Sykes S."/>
            <person name="Wortman J."/>
            <person name="Nusbaum C."/>
            <person name="Birren B."/>
        </authorList>
    </citation>
    <scope>NUCLEOTIDE SEQUENCE [LARGE SCALE GENOMIC DNA]</scope>
    <source>
        <strain evidence="1">54008</strain>
    </source>
</reference>
<dbReference type="Proteomes" id="UP000030676">
    <property type="component" value="Unassembled WGS sequence"/>
</dbReference>
<proteinExistence type="predicted"/>
<dbReference type="EMBL" id="KK033796">
    <property type="protein sequence ID" value="EXL64992.1"/>
    <property type="molecule type" value="Genomic_DNA"/>
</dbReference>
<dbReference type="AlphaFoldDB" id="X0GMY7"/>
<accession>X0GMY7</accession>
<protein>
    <submittedName>
        <fullName evidence="1">Uncharacterized protein</fullName>
    </submittedName>
</protein>
<reference evidence="1" key="2">
    <citation type="submission" date="2014-03" db="EMBL/GenBank/DDBJ databases">
        <title>The Genome Annotation of Fusarium oxysporum PHW808.</title>
        <authorList>
            <consortium name="The Broad Institute Genomics Platform"/>
            <person name="Ma L.-J."/>
            <person name="Corby-Kistler H."/>
            <person name="Broz K."/>
            <person name="Gale L.R."/>
            <person name="Jonkers W."/>
            <person name="O'Donnell K."/>
            <person name="Ploetz R."/>
            <person name="Steinberg C."/>
            <person name="Schwartz D.C."/>
            <person name="VanEtten H."/>
            <person name="Zhou S."/>
            <person name="Young S.K."/>
            <person name="Zeng Q."/>
            <person name="Gargeya S."/>
            <person name="Fitzgerald M."/>
            <person name="Abouelleil A."/>
            <person name="Alvarado L."/>
            <person name="Chapman S.B."/>
            <person name="Gainer-Dewar J."/>
            <person name="Goldberg J."/>
            <person name="Griggs A."/>
            <person name="Gujja S."/>
            <person name="Hansen M."/>
            <person name="Howarth C."/>
            <person name="Imamovic A."/>
            <person name="Ireland A."/>
            <person name="Larimer J."/>
            <person name="McCowan C."/>
            <person name="Murphy C."/>
            <person name="Pearson M."/>
            <person name="Poon T.W."/>
            <person name="Priest M."/>
            <person name="Roberts A."/>
            <person name="Saif S."/>
            <person name="Shea T."/>
            <person name="Sykes S."/>
            <person name="Wortman J."/>
            <person name="Nusbaum C."/>
            <person name="Birren B."/>
        </authorList>
    </citation>
    <scope>NUCLEOTIDE SEQUENCE</scope>
    <source>
        <strain evidence="1">54008</strain>
    </source>
</reference>
<gene>
    <name evidence="1" type="ORF">FOPG_18765</name>
</gene>
<dbReference type="HOGENOM" id="CLU_1875533_0_0_1"/>
<organism evidence="1">
    <name type="scientific">Fusarium oxysporum f. sp. conglutinans race 2 54008</name>
    <dbReference type="NCBI Taxonomy" id="1089457"/>
    <lineage>
        <taxon>Eukaryota</taxon>
        <taxon>Fungi</taxon>
        <taxon>Dikarya</taxon>
        <taxon>Ascomycota</taxon>
        <taxon>Pezizomycotina</taxon>
        <taxon>Sordariomycetes</taxon>
        <taxon>Hypocreomycetidae</taxon>
        <taxon>Hypocreales</taxon>
        <taxon>Nectriaceae</taxon>
        <taxon>Fusarium</taxon>
        <taxon>Fusarium oxysporum species complex</taxon>
    </lineage>
</organism>
<name>X0GMY7_FUSOX</name>